<dbReference type="InterPro" id="IPR008977">
    <property type="entry name" value="PHM/PNGase_F_dom_sf"/>
</dbReference>
<dbReference type="SUPFAM" id="SSF49742">
    <property type="entry name" value="PHM/PNGase F"/>
    <property type="match status" value="1"/>
</dbReference>
<dbReference type="InterPro" id="IPR043022">
    <property type="entry name" value="PngaseF_N_sf"/>
</dbReference>
<reference evidence="4 5" key="1">
    <citation type="submission" date="2018-08" db="EMBL/GenBank/DDBJ databases">
        <title>A genome reference for cultivated species of the human gut microbiota.</title>
        <authorList>
            <person name="Zou Y."/>
            <person name="Xue W."/>
            <person name="Luo G."/>
        </authorList>
    </citation>
    <scope>NUCLEOTIDE SEQUENCE [LARGE SCALE GENOMIC DNA]</scope>
    <source>
        <strain evidence="4 5">AM42-38</strain>
    </source>
</reference>
<dbReference type="Gene3D" id="2.60.120.230">
    <property type="match status" value="1"/>
</dbReference>
<dbReference type="InterPro" id="IPR015196">
    <property type="entry name" value="PngaseF_N"/>
</dbReference>
<evidence type="ECO:0000256" key="2">
    <source>
        <dbReference type="SAM" id="SignalP"/>
    </source>
</evidence>
<feature type="signal peptide" evidence="2">
    <location>
        <begin position="1"/>
        <end position="19"/>
    </location>
</feature>
<dbReference type="Pfam" id="PF09112">
    <property type="entry name" value="N-glycanase_N"/>
    <property type="match status" value="1"/>
</dbReference>
<dbReference type="Proteomes" id="UP000283855">
    <property type="component" value="Unassembled WGS sequence"/>
</dbReference>
<dbReference type="PROSITE" id="PS51257">
    <property type="entry name" value="PROKAR_LIPOPROTEIN"/>
    <property type="match status" value="1"/>
</dbReference>
<dbReference type="RefSeq" id="WP_022277399.1">
    <property type="nucleotide sequence ID" value="NZ_CABJGD010000005.1"/>
</dbReference>
<dbReference type="SMART" id="SM01290">
    <property type="entry name" value="N-glycanase_N"/>
    <property type="match status" value="1"/>
</dbReference>
<feature type="chain" id="PRO_5019400687" evidence="2">
    <location>
        <begin position="20"/>
        <end position="414"/>
    </location>
</feature>
<accession>A0A413T386</accession>
<dbReference type="Pfam" id="PF09113">
    <property type="entry name" value="N-glycanase_C"/>
    <property type="match status" value="1"/>
</dbReference>
<protein>
    <submittedName>
        <fullName evidence="4">N-glycanase</fullName>
    </submittedName>
</protein>
<dbReference type="Gene3D" id="2.60.120.1570">
    <property type="entry name" value="Peptide-N-glycosidase F, N-terminal domain"/>
    <property type="match status" value="1"/>
</dbReference>
<dbReference type="InterPro" id="IPR014784">
    <property type="entry name" value="Cu2_ascorb_mOase-like_C"/>
</dbReference>
<keyword evidence="2" id="KW-0732">Signal</keyword>
<evidence type="ECO:0000259" key="3">
    <source>
        <dbReference type="SMART" id="SM01290"/>
    </source>
</evidence>
<dbReference type="AlphaFoldDB" id="A0A413T386"/>
<evidence type="ECO:0000256" key="1">
    <source>
        <dbReference type="ARBA" id="ARBA00023157"/>
    </source>
</evidence>
<organism evidence="4 5">
    <name type="scientific">Phocaeicola coprophilus</name>
    <dbReference type="NCBI Taxonomy" id="387090"/>
    <lineage>
        <taxon>Bacteria</taxon>
        <taxon>Pseudomonadati</taxon>
        <taxon>Bacteroidota</taxon>
        <taxon>Bacteroidia</taxon>
        <taxon>Bacteroidales</taxon>
        <taxon>Bacteroidaceae</taxon>
        <taxon>Phocaeicola</taxon>
    </lineage>
</organism>
<evidence type="ECO:0000313" key="5">
    <source>
        <dbReference type="Proteomes" id="UP000283855"/>
    </source>
</evidence>
<name>A0A413T386_9BACT</name>
<keyword evidence="1" id="KW-1015">Disulfide bond</keyword>
<comment type="caution">
    <text evidence="4">The sequence shown here is derived from an EMBL/GenBank/DDBJ whole genome shotgun (WGS) entry which is preliminary data.</text>
</comment>
<feature type="domain" description="Peptide-N-glycosidase F N-terminal" evidence="3">
    <location>
        <begin position="33"/>
        <end position="224"/>
    </location>
</feature>
<gene>
    <name evidence="4" type="ORF">DW921_03860</name>
</gene>
<evidence type="ECO:0000313" key="4">
    <source>
        <dbReference type="EMBL" id="RHA77764.1"/>
    </source>
</evidence>
<dbReference type="GO" id="GO:0016715">
    <property type="term" value="F:oxidoreductase activity, acting on paired donors, with incorporation or reduction of molecular oxygen, reduced ascorbate as one donor, and incorporation of one atom of oxygen"/>
    <property type="evidence" value="ECO:0007669"/>
    <property type="project" value="InterPro"/>
</dbReference>
<sequence length="414" mass="46326">MWKKVLPYVAAGVAALSFAACGPKEYPAQGDCNLTVFQQERVRFCPDSIANYTAPDSNGVMRLVNGRILLKKITLPKYQRNIDVDIKVELASNGDRWDKSGSVFVLPKESVINLLNIAEGKQKFPEVDSTKYENMIGIVPGKDYLPTVELMRFMTPFGVGHFSAPDDSLSATRRPVYIPHWEKSVTWQQDITQLYPLLEGEAYVGVFIDTWTPEGYVVSMELDIKESKLANDVMPKRHITPLMNTVYYIGQTYPDIFARRAVTTDFTLPRDARNVELKYIVTGHGGHSGGDEFVQKQNIVSVDGKEALNFIPWRDDCASFRRFNPGTGVWLVKRLASYIDGEGYAMKEVEEPLGSSDLSRSNWCPGSDVVPETAALGDLKAGTHTFTVSIPEAQPVKGNELNHWLVSAYLVWEE</sequence>
<dbReference type="InterPro" id="IPR015197">
    <property type="entry name" value="PngaseF_C"/>
</dbReference>
<proteinExistence type="predicted"/>
<dbReference type="EMBL" id="QSFT01000005">
    <property type="protein sequence ID" value="RHA77764.1"/>
    <property type="molecule type" value="Genomic_DNA"/>
</dbReference>